<dbReference type="InterPro" id="IPR007527">
    <property type="entry name" value="Znf_SWIM"/>
</dbReference>
<proteinExistence type="predicted"/>
<name>A0ABQ9EXA2_TEGGR</name>
<keyword evidence="1" id="KW-0862">Zinc</keyword>
<protein>
    <recommendedName>
        <fullName evidence="2">SWIM-type domain-containing protein</fullName>
    </recommendedName>
</protein>
<reference evidence="3 4" key="1">
    <citation type="submission" date="2022-12" db="EMBL/GenBank/DDBJ databases">
        <title>Chromosome-level genome of Tegillarca granosa.</title>
        <authorList>
            <person name="Kim J."/>
        </authorList>
    </citation>
    <scope>NUCLEOTIDE SEQUENCE [LARGE SCALE GENOMIC DNA]</scope>
    <source>
        <strain evidence="3">Teg-2019</strain>
        <tissue evidence="3">Adductor muscle</tissue>
    </source>
</reference>
<keyword evidence="4" id="KW-1185">Reference proteome</keyword>
<gene>
    <name evidence="3" type="ORF">KUTeg_011648</name>
</gene>
<keyword evidence="1" id="KW-0863">Zinc-finger</keyword>
<dbReference type="InterPro" id="IPR011604">
    <property type="entry name" value="PDDEXK-like_dom_sf"/>
</dbReference>
<evidence type="ECO:0000256" key="1">
    <source>
        <dbReference type="PROSITE-ProRule" id="PRU00325"/>
    </source>
</evidence>
<evidence type="ECO:0000313" key="3">
    <source>
        <dbReference type="EMBL" id="KAJ8309783.1"/>
    </source>
</evidence>
<dbReference type="PROSITE" id="PS50966">
    <property type="entry name" value="ZF_SWIM"/>
    <property type="match status" value="1"/>
</dbReference>
<evidence type="ECO:0000259" key="2">
    <source>
        <dbReference type="PROSITE" id="PS50966"/>
    </source>
</evidence>
<dbReference type="Gene3D" id="3.90.320.10">
    <property type="match status" value="1"/>
</dbReference>
<dbReference type="SUPFAM" id="SSF52980">
    <property type="entry name" value="Restriction endonuclease-like"/>
    <property type="match status" value="1"/>
</dbReference>
<comment type="caution">
    <text evidence="3">The sequence shown here is derived from an EMBL/GenBank/DDBJ whole genome shotgun (WGS) entry which is preliminary data.</text>
</comment>
<dbReference type="Proteomes" id="UP001217089">
    <property type="component" value="Unassembled WGS sequence"/>
</dbReference>
<dbReference type="EMBL" id="JARBDR010000640">
    <property type="protein sequence ID" value="KAJ8309783.1"/>
    <property type="molecule type" value="Genomic_DNA"/>
</dbReference>
<dbReference type="PANTHER" id="PTHR47526">
    <property type="entry name" value="ATP-DEPENDENT DNA HELICASE"/>
    <property type="match status" value="1"/>
</dbReference>
<dbReference type="Pfam" id="PF09588">
    <property type="entry name" value="YqaJ"/>
    <property type="match status" value="1"/>
</dbReference>
<sequence length="527" mass="60777">MAARIFDAQWFRHKTMSAEWTNSLTSVPKKFDYMKLRGYLIDSRNKTFDKESMRAFKSLKGFKYFDSGYVQRMKTTNVKDIDLSPNPLFVCKAQVMASMARHINNVYVCLHKEGDVLGGSCECVAGYYTCIVIYRKGEACNHVASVLFALEDYIAKGLNEIPDDQSSTERLKQWNKPAKRQVQPMTIDKIEFVLLCVYGNANQQFLLFPFIYLLPEHGKKIRKVVVVDDPRPPADRSVSPSKRRQLWEEINAVSPNSAFAKYGLCANDCDIFNVNIPSFIHPPSLNQIRESCNLFKKSLIKSEDEIKCIELGTRQQSHSVLWFRERSHRLTASNFHAVINLKPNTCPKNLISKLLNYKNGLSTKAMHFGLKKEEEAALRYKVYKKTKVSLETPGFQIFKDHPYLGASSDRIATFGTDKTLRLMKFMPVYTSIQYTYYVEPMSMPKFISNKLHTYTEFMSMPKLVIKCNLMYGVAIKTTVIMTAHFEERIPPCTCPLEQSREKFRKFARDLEMEFPLLSVDTDMRNGM</sequence>
<dbReference type="InterPro" id="IPR011335">
    <property type="entry name" value="Restrct_endonuc-II-like"/>
</dbReference>
<dbReference type="InterPro" id="IPR019080">
    <property type="entry name" value="YqaJ_viral_recombinase"/>
</dbReference>
<accession>A0ABQ9EXA2</accession>
<organism evidence="3 4">
    <name type="scientific">Tegillarca granosa</name>
    <name type="common">Malaysian cockle</name>
    <name type="synonym">Anadara granosa</name>
    <dbReference type="NCBI Taxonomy" id="220873"/>
    <lineage>
        <taxon>Eukaryota</taxon>
        <taxon>Metazoa</taxon>
        <taxon>Spiralia</taxon>
        <taxon>Lophotrochozoa</taxon>
        <taxon>Mollusca</taxon>
        <taxon>Bivalvia</taxon>
        <taxon>Autobranchia</taxon>
        <taxon>Pteriomorphia</taxon>
        <taxon>Arcoida</taxon>
        <taxon>Arcoidea</taxon>
        <taxon>Arcidae</taxon>
        <taxon>Tegillarca</taxon>
    </lineage>
</organism>
<feature type="domain" description="SWIM-type" evidence="2">
    <location>
        <begin position="106"/>
        <end position="151"/>
    </location>
</feature>
<dbReference type="PANTHER" id="PTHR47526:SF3">
    <property type="entry name" value="PHD-TYPE DOMAIN-CONTAINING PROTEIN"/>
    <property type="match status" value="1"/>
</dbReference>
<keyword evidence="1" id="KW-0479">Metal-binding</keyword>
<evidence type="ECO:0000313" key="4">
    <source>
        <dbReference type="Proteomes" id="UP001217089"/>
    </source>
</evidence>